<organism evidence="4">
    <name type="scientific">Spirodela intermedia</name>
    <name type="common">Intermediate duckweed</name>
    <dbReference type="NCBI Taxonomy" id="51605"/>
    <lineage>
        <taxon>Eukaryota</taxon>
        <taxon>Viridiplantae</taxon>
        <taxon>Streptophyta</taxon>
        <taxon>Embryophyta</taxon>
        <taxon>Tracheophyta</taxon>
        <taxon>Spermatophyta</taxon>
        <taxon>Magnoliopsida</taxon>
        <taxon>Liliopsida</taxon>
        <taxon>Araceae</taxon>
        <taxon>Lemnoideae</taxon>
        <taxon>Spirodela</taxon>
    </lineage>
</organism>
<dbReference type="NCBIfam" id="TIGR00756">
    <property type="entry name" value="PPR"/>
    <property type="match status" value="2"/>
</dbReference>
<dbReference type="Gene3D" id="1.25.40.10">
    <property type="entry name" value="Tetratricopeptide repeat domain"/>
    <property type="match status" value="4"/>
</dbReference>
<protein>
    <submittedName>
        <fullName evidence="4">Uncharacterized protein</fullName>
    </submittedName>
</protein>
<keyword evidence="1" id="KW-0677">Repeat</keyword>
<dbReference type="EMBL" id="LR743596">
    <property type="protein sequence ID" value="CAA2625746.1"/>
    <property type="molecule type" value="Genomic_DNA"/>
</dbReference>
<dbReference type="FunFam" id="1.25.40.10:FF:000730">
    <property type="entry name" value="Pentatricopeptide repeat-containing protein, chloroplastic"/>
    <property type="match status" value="1"/>
</dbReference>
<dbReference type="EMBL" id="CACRZD030000009">
    <property type="protein sequence ID" value="CAA6665092.1"/>
    <property type="molecule type" value="Genomic_DNA"/>
</dbReference>
<proteinExistence type="predicted"/>
<name>A0A7I8J6N0_SPIIN</name>
<evidence type="ECO:0000313" key="5">
    <source>
        <dbReference type="Proteomes" id="UP001189122"/>
    </source>
</evidence>
<dbReference type="InterPro" id="IPR011990">
    <property type="entry name" value="TPR-like_helical_dom_sf"/>
</dbReference>
<dbReference type="Pfam" id="PF01535">
    <property type="entry name" value="PPR"/>
    <property type="match status" value="6"/>
</dbReference>
<dbReference type="GO" id="GO:0003723">
    <property type="term" value="F:RNA binding"/>
    <property type="evidence" value="ECO:0007669"/>
    <property type="project" value="InterPro"/>
</dbReference>
<evidence type="ECO:0000256" key="3">
    <source>
        <dbReference type="SAM" id="MobiDB-lite"/>
    </source>
</evidence>
<dbReference type="PROSITE" id="PS51375">
    <property type="entry name" value="PPR"/>
    <property type="match status" value="1"/>
</dbReference>
<dbReference type="Proteomes" id="UP001189122">
    <property type="component" value="Unassembled WGS sequence"/>
</dbReference>
<gene>
    <name evidence="4" type="ORF">SI7747_09011481</name>
</gene>
<dbReference type="GO" id="GO:0009451">
    <property type="term" value="P:RNA modification"/>
    <property type="evidence" value="ECO:0007669"/>
    <property type="project" value="InterPro"/>
</dbReference>
<keyword evidence="5" id="KW-1185">Reference proteome</keyword>
<dbReference type="PANTHER" id="PTHR47926">
    <property type="entry name" value="PENTATRICOPEPTIDE REPEAT-CONTAINING PROTEIN"/>
    <property type="match status" value="1"/>
</dbReference>
<evidence type="ECO:0000256" key="1">
    <source>
        <dbReference type="ARBA" id="ARBA00022737"/>
    </source>
</evidence>
<dbReference type="InterPro" id="IPR046960">
    <property type="entry name" value="PPR_At4g14850-like_plant"/>
</dbReference>
<feature type="repeat" description="PPR" evidence="2">
    <location>
        <begin position="451"/>
        <end position="485"/>
    </location>
</feature>
<dbReference type="Pfam" id="PF13041">
    <property type="entry name" value="PPR_2"/>
    <property type="match status" value="1"/>
</dbReference>
<evidence type="ECO:0000313" key="4">
    <source>
        <dbReference type="EMBL" id="CAA2625746.1"/>
    </source>
</evidence>
<accession>A0A7I8J6N0</accession>
<dbReference type="InterPro" id="IPR002885">
    <property type="entry name" value="PPR_rpt"/>
</dbReference>
<feature type="region of interest" description="Disordered" evidence="3">
    <location>
        <begin position="17"/>
        <end position="36"/>
    </location>
</feature>
<dbReference type="AlphaFoldDB" id="A0A7I8J6N0"/>
<reference evidence="4 5" key="1">
    <citation type="submission" date="2019-12" db="EMBL/GenBank/DDBJ databases">
        <authorList>
            <person name="Scholz U."/>
            <person name="Mascher M."/>
            <person name="Fiebig A."/>
        </authorList>
    </citation>
    <scope>NUCLEOTIDE SEQUENCE</scope>
</reference>
<sequence>MSGAHLQYGYRRRYLPYPQKRRGRTQSSPVGFSGDASGRATEALAGATPSLLRLSTFFYPTGAGEGPQEKPREGSEVLMQWPVAAVPAGGAAVQAGYSGETPPSSSLSVEQWLADDRRLPSMIQSCSDEREVRRIHSLVVKLLGSSVAFLDNNLICAYLRFGNITEARKLFDKMLHRTVVSWTAILNGYQQLGEEAEFALLCMEMIESGVEANSLTYVCILNFCSKVLDCELGKLVHASIIKGKWRNLIVDSALLYFYVQCGDLASASALFDRMPQRDVVCWTTMITAYAQHGEGTKAFSIILKACGEERTLKLGRQLHGAVVKGMFMEDVFVGSSLVFMYAKCGEVLDAKIVFDQMPSRNTVTWTSMIAGKLIPEDENRRISGNNLTVVSVLGALGSMRSLLLGKEIHGLTLKWSNQSSVHISSTLIWFYCQCGEYDYASRVLETLPTKDVIPWTAMITGYTNHGYGFEALAFLNQMLLEGIKPNPFTYSSALKACARLEDVGQGKRIHAAANKTRHLLNLFVGNSLISLYMKCGAQLCLLEGDGYRYARNGLCKEALRLMYHMQAEGFDVDDYIHSTVLTSCGDCPCKLHSESSYLPGR</sequence>
<evidence type="ECO:0000256" key="2">
    <source>
        <dbReference type="PROSITE-ProRule" id="PRU00708"/>
    </source>
</evidence>